<evidence type="ECO:0000256" key="3">
    <source>
        <dbReference type="ARBA" id="ARBA00023002"/>
    </source>
</evidence>
<dbReference type="PRINTS" id="PR00368">
    <property type="entry name" value="FADPNR"/>
</dbReference>
<reference evidence="6" key="1">
    <citation type="submission" date="2020-10" db="EMBL/GenBank/DDBJ databases">
        <authorList>
            <person name="Gilroy R."/>
        </authorList>
    </citation>
    <scope>NUCLEOTIDE SEQUENCE</scope>
    <source>
        <strain evidence="6">CHK33-4379</strain>
    </source>
</reference>
<dbReference type="InterPro" id="IPR036188">
    <property type="entry name" value="FAD/NAD-bd_sf"/>
</dbReference>
<dbReference type="EC" id="1.8.1.9" evidence="4"/>
<evidence type="ECO:0000259" key="5">
    <source>
        <dbReference type="Pfam" id="PF07992"/>
    </source>
</evidence>
<comment type="similarity">
    <text evidence="1 4">Belongs to the class-II pyridine nucleotide-disulfide oxidoreductase family.</text>
</comment>
<accession>A0A9D1KKP3</accession>
<feature type="domain" description="FAD/NAD(P)-binding" evidence="5">
    <location>
        <begin position="2"/>
        <end position="289"/>
    </location>
</feature>
<comment type="subunit">
    <text evidence="4">Homodimer.</text>
</comment>
<comment type="caution">
    <text evidence="6">The sequence shown here is derived from an EMBL/GenBank/DDBJ whole genome shotgun (WGS) entry which is preliminary data.</text>
</comment>
<evidence type="ECO:0000256" key="2">
    <source>
        <dbReference type="ARBA" id="ARBA00022630"/>
    </source>
</evidence>
<dbReference type="Pfam" id="PF07992">
    <property type="entry name" value="Pyr_redox_2"/>
    <property type="match status" value="1"/>
</dbReference>
<dbReference type="PANTHER" id="PTHR48105">
    <property type="entry name" value="THIOREDOXIN REDUCTASE 1-RELATED-RELATED"/>
    <property type="match status" value="1"/>
</dbReference>
<dbReference type="Gene3D" id="3.50.50.60">
    <property type="entry name" value="FAD/NAD(P)-binding domain"/>
    <property type="match status" value="2"/>
</dbReference>
<evidence type="ECO:0000313" key="6">
    <source>
        <dbReference type="EMBL" id="HIT58612.1"/>
    </source>
</evidence>
<keyword evidence="4" id="KW-0274">FAD</keyword>
<dbReference type="EMBL" id="DVLL01000012">
    <property type="protein sequence ID" value="HIT58612.1"/>
    <property type="molecule type" value="Genomic_DNA"/>
</dbReference>
<name>A0A9D1KKP3_9FIRM</name>
<proteinExistence type="inferred from homology"/>
<keyword evidence="3 4" id="KW-0560">Oxidoreductase</keyword>
<comment type="catalytic activity">
    <reaction evidence="4">
        <text>[thioredoxin]-dithiol + NADP(+) = [thioredoxin]-disulfide + NADPH + H(+)</text>
        <dbReference type="Rhea" id="RHEA:20345"/>
        <dbReference type="Rhea" id="RHEA-COMP:10698"/>
        <dbReference type="Rhea" id="RHEA-COMP:10700"/>
        <dbReference type="ChEBI" id="CHEBI:15378"/>
        <dbReference type="ChEBI" id="CHEBI:29950"/>
        <dbReference type="ChEBI" id="CHEBI:50058"/>
        <dbReference type="ChEBI" id="CHEBI:57783"/>
        <dbReference type="ChEBI" id="CHEBI:58349"/>
        <dbReference type="EC" id="1.8.1.9"/>
    </reaction>
</comment>
<evidence type="ECO:0000256" key="1">
    <source>
        <dbReference type="ARBA" id="ARBA00009333"/>
    </source>
</evidence>
<dbReference type="GO" id="GO:0019430">
    <property type="term" value="P:removal of superoxide radicals"/>
    <property type="evidence" value="ECO:0007669"/>
    <property type="project" value="UniProtKB-UniRule"/>
</dbReference>
<dbReference type="InterPro" id="IPR050097">
    <property type="entry name" value="Ferredoxin-NADP_redctase_2"/>
</dbReference>
<dbReference type="InterPro" id="IPR005982">
    <property type="entry name" value="Thioredox_Rdtase"/>
</dbReference>
<organism evidence="6 7">
    <name type="scientific">Candidatus Faeciplasma pullistercoris</name>
    <dbReference type="NCBI Taxonomy" id="2840800"/>
    <lineage>
        <taxon>Bacteria</taxon>
        <taxon>Bacillati</taxon>
        <taxon>Bacillota</taxon>
        <taxon>Clostridia</taxon>
        <taxon>Eubacteriales</taxon>
        <taxon>Oscillospiraceae</taxon>
        <taxon>Oscillospiraceae incertae sedis</taxon>
        <taxon>Candidatus Faeciplasma</taxon>
    </lineage>
</organism>
<dbReference type="SUPFAM" id="SSF51905">
    <property type="entry name" value="FAD/NAD(P)-binding domain"/>
    <property type="match status" value="1"/>
</dbReference>
<comment type="cofactor">
    <cofactor evidence="4">
        <name>FAD</name>
        <dbReference type="ChEBI" id="CHEBI:57692"/>
    </cofactor>
</comment>
<sequence length="304" mass="32089">MHDIIIIGGGPAGLTAALYACRAGRSVLILEKNTLGGQITWSPKVENFPGFSSISGLELADLMTVQATNCGAELELNEISNISEENGVFTLSTPYGDSYSCRAVIIATGAKAKKLGLEHEDALIGAGISTCAVCDGEFFRNKVVAVNGGGNTALQEAIYLSQICSKVYVIHRRSEFRADSAVVDSAADRDNIEYILNSTISAVHGDGKLSGVTLRSTVDGTEKELTLDGLFIAIGHEPENGFASQLIRLDQAGYADSGEDCKTIYPGIFVAGDCRKKEVRQLTTAVADGAVAALAACRYLDNAR</sequence>
<gene>
    <name evidence="6" type="primary">trxB</name>
    <name evidence="6" type="ORF">IAC39_02705</name>
</gene>
<dbReference type="NCBIfam" id="TIGR01292">
    <property type="entry name" value="TRX_reduct"/>
    <property type="match status" value="1"/>
</dbReference>
<keyword evidence="2 4" id="KW-0285">Flavoprotein</keyword>
<dbReference type="PRINTS" id="PR00469">
    <property type="entry name" value="PNDRDTASEII"/>
</dbReference>
<dbReference type="AlphaFoldDB" id="A0A9D1KKP3"/>
<protein>
    <recommendedName>
        <fullName evidence="4">Thioredoxin reductase</fullName>
        <ecNumber evidence="4">1.8.1.9</ecNumber>
    </recommendedName>
</protein>
<reference evidence="6" key="2">
    <citation type="journal article" date="2021" name="PeerJ">
        <title>Extensive microbial diversity within the chicken gut microbiome revealed by metagenomics and culture.</title>
        <authorList>
            <person name="Gilroy R."/>
            <person name="Ravi A."/>
            <person name="Getino M."/>
            <person name="Pursley I."/>
            <person name="Horton D.L."/>
            <person name="Alikhan N.F."/>
            <person name="Baker D."/>
            <person name="Gharbi K."/>
            <person name="Hall N."/>
            <person name="Watson M."/>
            <person name="Adriaenssens E.M."/>
            <person name="Foster-Nyarko E."/>
            <person name="Jarju S."/>
            <person name="Secka A."/>
            <person name="Antonio M."/>
            <person name="Oren A."/>
            <person name="Chaudhuri R.R."/>
            <person name="La Ragione R."/>
            <person name="Hildebrand F."/>
            <person name="Pallen M.J."/>
        </authorList>
    </citation>
    <scope>NUCLEOTIDE SEQUENCE</scope>
    <source>
        <strain evidence="6">CHK33-4379</strain>
    </source>
</reference>
<keyword evidence="4" id="KW-0676">Redox-active center</keyword>
<dbReference type="InterPro" id="IPR023753">
    <property type="entry name" value="FAD/NAD-binding_dom"/>
</dbReference>
<evidence type="ECO:0000256" key="4">
    <source>
        <dbReference type="RuleBase" id="RU003880"/>
    </source>
</evidence>
<dbReference type="Proteomes" id="UP000824136">
    <property type="component" value="Unassembled WGS sequence"/>
</dbReference>
<dbReference type="GO" id="GO:0004791">
    <property type="term" value="F:thioredoxin-disulfide reductase (NADPH) activity"/>
    <property type="evidence" value="ECO:0007669"/>
    <property type="project" value="UniProtKB-UniRule"/>
</dbReference>
<evidence type="ECO:0000313" key="7">
    <source>
        <dbReference type="Proteomes" id="UP000824136"/>
    </source>
</evidence>
<dbReference type="GO" id="GO:0005737">
    <property type="term" value="C:cytoplasm"/>
    <property type="evidence" value="ECO:0007669"/>
    <property type="project" value="InterPro"/>
</dbReference>